<accession>A0A1F7UKB9</accession>
<dbReference type="InterPro" id="IPR013693">
    <property type="entry name" value="SpoIID/LytB_N"/>
</dbReference>
<proteinExistence type="predicted"/>
<reference evidence="2 3" key="1">
    <citation type="journal article" date="2016" name="Nat. Commun.">
        <title>Thousands of microbial genomes shed light on interconnected biogeochemical processes in an aquifer system.</title>
        <authorList>
            <person name="Anantharaman K."/>
            <person name="Brown C.T."/>
            <person name="Hug L.A."/>
            <person name="Sharon I."/>
            <person name="Castelle C.J."/>
            <person name="Probst A.J."/>
            <person name="Thomas B.C."/>
            <person name="Singh A."/>
            <person name="Wilkins M.J."/>
            <person name="Karaoz U."/>
            <person name="Brodie E.L."/>
            <person name="Williams K.H."/>
            <person name="Hubbard S.S."/>
            <person name="Banfield J.F."/>
        </authorList>
    </citation>
    <scope>NUCLEOTIDE SEQUENCE [LARGE SCALE GENOMIC DNA]</scope>
</reference>
<dbReference type="Proteomes" id="UP000176598">
    <property type="component" value="Unassembled WGS sequence"/>
</dbReference>
<protein>
    <recommendedName>
        <fullName evidence="1">Sporulation stage II protein D amidase enhancer LytB N-terminal domain-containing protein</fullName>
    </recommendedName>
</protein>
<sequence length="625" mass="67589">MTEERPSILFNKAAIVAGLISGTVAAFLFVTLPRPAVAASYGAAKMIQSPAPVVVAGGTARFSVGFKNTGTETWKNSGANFVSAYTWDPKYRASPFQDASWRSFRQPAALKNQSVAPGQIGYIEFTLRAPTTPGTYKETFNLAAEDLLWIPGGEFSVTITVAAGTAAAAPAPSPAPAPAVVVPTPTPSLAGQPYAAQRMVQSAPALGMKPGETKEFQIWHKNIGTATWNGWTLQVNDSPLGIATSGSGTLAFQDVTWSASDVVRRGMEPVAPGQLVINKFFLRAPTTLGIYRARFRIVTNNELVAGGEFDIPISVTNDGNVTVSPSEPLPAPVALIPEPSIRIGLLTTDEIGNRVDVTSDQPFEIKLADGTLLGRVEIGQIATVSYDKGADRYVVKIPTNSFTANQPVRLVPTVPGIMTVTNWTNRPKWSSTLNDNQFRGALEVRYASTGYTWLINELPFEQYLRGLAETGNGSPSEYHKSIIIAARTYAYWHLTHPGKHIKGGFTLDDYWDQVYRGYGSEQRMGNFVASVEATRGQIVTYKNDVVPTAYFARSDGRTRGWHEVWGGAVKPWSVGVSVPQEVGNRLLGHGVGMSATGAYLLAGEGKLHPEILKYFYTGIELKRLW</sequence>
<feature type="domain" description="Sporulation stage II protein D amidase enhancer LytB N-terminal" evidence="1">
    <location>
        <begin position="452"/>
        <end position="541"/>
    </location>
</feature>
<dbReference type="Gene3D" id="2.60.40.10">
    <property type="entry name" value="Immunoglobulins"/>
    <property type="match status" value="2"/>
</dbReference>
<dbReference type="InterPro" id="IPR013783">
    <property type="entry name" value="Ig-like_fold"/>
</dbReference>
<gene>
    <name evidence="2" type="ORF">A3F28_02560</name>
</gene>
<evidence type="ECO:0000313" key="3">
    <source>
        <dbReference type="Proteomes" id="UP000176598"/>
    </source>
</evidence>
<dbReference type="AlphaFoldDB" id="A0A1F7UKB9"/>
<evidence type="ECO:0000313" key="2">
    <source>
        <dbReference type="EMBL" id="OGL78730.1"/>
    </source>
</evidence>
<dbReference type="Pfam" id="PF08486">
    <property type="entry name" value="SpoIID"/>
    <property type="match status" value="1"/>
</dbReference>
<comment type="caution">
    <text evidence="2">The sequence shown here is derived from an EMBL/GenBank/DDBJ whole genome shotgun (WGS) entry which is preliminary data.</text>
</comment>
<name>A0A1F7UKB9_9BACT</name>
<evidence type="ECO:0000259" key="1">
    <source>
        <dbReference type="Pfam" id="PF08486"/>
    </source>
</evidence>
<dbReference type="EMBL" id="MGEG01000028">
    <property type="protein sequence ID" value="OGL78730.1"/>
    <property type="molecule type" value="Genomic_DNA"/>
</dbReference>
<organism evidence="2 3">
    <name type="scientific">Candidatus Uhrbacteria bacterium RIFCSPHIGHO2_12_FULL_57_11</name>
    <dbReference type="NCBI Taxonomy" id="1802398"/>
    <lineage>
        <taxon>Bacteria</taxon>
        <taxon>Candidatus Uhriibacteriota</taxon>
    </lineage>
</organism>